<feature type="chain" id="PRO_5046773772" evidence="2">
    <location>
        <begin position="17"/>
        <end position="236"/>
    </location>
</feature>
<feature type="compositionally biased region" description="Low complexity" evidence="1">
    <location>
        <begin position="45"/>
        <end position="67"/>
    </location>
</feature>
<sequence length="236" mass="25950">MLKLLLLLIGATAAAGFPDAGRLKAVYITSTAVSFTWESSTISQSTSTDLTSSSTSQSNSTNSTPTQAVPTGTTVRLSASANPTASQYVPTHPTSTQTTPGEVDPGRLWVLYRRTFMSGDPGWTYLCYYDIFESHVSVKYFNPCHPYNATLHLGTGSECDPGYQMPIPQFDIGFNPFGVNTNCSYHPDVNQVVCDQGHYPCAVFSHDNWVHCIEDTDSPNYNAYFRIQCDYFPVMT</sequence>
<dbReference type="GeneID" id="87900707"/>
<organism evidence="3 4">
    <name type="scientific">Podospora bellae-mahoneyi</name>
    <dbReference type="NCBI Taxonomy" id="2093777"/>
    <lineage>
        <taxon>Eukaryota</taxon>
        <taxon>Fungi</taxon>
        <taxon>Dikarya</taxon>
        <taxon>Ascomycota</taxon>
        <taxon>Pezizomycotina</taxon>
        <taxon>Sordariomycetes</taxon>
        <taxon>Sordariomycetidae</taxon>
        <taxon>Sordariales</taxon>
        <taxon>Podosporaceae</taxon>
        <taxon>Podospora</taxon>
    </lineage>
</organism>
<feature type="signal peptide" evidence="2">
    <location>
        <begin position="1"/>
        <end position="16"/>
    </location>
</feature>
<gene>
    <name evidence="3" type="ORF">QC761_607967</name>
</gene>
<protein>
    <submittedName>
        <fullName evidence="3">Uncharacterized protein</fullName>
    </submittedName>
</protein>
<dbReference type="Proteomes" id="UP001322138">
    <property type="component" value="Unassembled WGS sequence"/>
</dbReference>
<name>A0ABR0FCR5_9PEZI</name>
<evidence type="ECO:0000313" key="3">
    <source>
        <dbReference type="EMBL" id="KAK4640915.1"/>
    </source>
</evidence>
<dbReference type="EMBL" id="JAFFGZ010000008">
    <property type="protein sequence ID" value="KAK4640915.1"/>
    <property type="molecule type" value="Genomic_DNA"/>
</dbReference>
<accession>A0ABR0FCR5</accession>
<reference evidence="3 4" key="1">
    <citation type="journal article" date="2023" name="bioRxiv">
        <title>High-quality genome assemblies of four members of thePodospora anserinaspecies complex.</title>
        <authorList>
            <person name="Ament-Velasquez S.L."/>
            <person name="Vogan A.A."/>
            <person name="Wallerman O."/>
            <person name="Hartmann F."/>
            <person name="Gautier V."/>
            <person name="Silar P."/>
            <person name="Giraud T."/>
            <person name="Johannesson H."/>
        </authorList>
    </citation>
    <scope>NUCLEOTIDE SEQUENCE [LARGE SCALE GENOMIC DNA]</scope>
    <source>
        <strain evidence="3 4">CBS 112042</strain>
    </source>
</reference>
<keyword evidence="2" id="KW-0732">Signal</keyword>
<keyword evidence="4" id="KW-1185">Reference proteome</keyword>
<dbReference type="RefSeq" id="XP_062729891.1">
    <property type="nucleotide sequence ID" value="XM_062881225.1"/>
</dbReference>
<evidence type="ECO:0000256" key="2">
    <source>
        <dbReference type="SAM" id="SignalP"/>
    </source>
</evidence>
<evidence type="ECO:0000256" key="1">
    <source>
        <dbReference type="SAM" id="MobiDB-lite"/>
    </source>
</evidence>
<feature type="compositionally biased region" description="Polar residues" evidence="1">
    <location>
        <begin position="68"/>
        <end position="100"/>
    </location>
</feature>
<evidence type="ECO:0000313" key="4">
    <source>
        <dbReference type="Proteomes" id="UP001322138"/>
    </source>
</evidence>
<feature type="region of interest" description="Disordered" evidence="1">
    <location>
        <begin position="45"/>
        <end position="103"/>
    </location>
</feature>
<proteinExistence type="predicted"/>
<comment type="caution">
    <text evidence="3">The sequence shown here is derived from an EMBL/GenBank/DDBJ whole genome shotgun (WGS) entry which is preliminary data.</text>
</comment>